<name>M3E5P9_9ACTN</name>
<sequence length="76" mass="7931">MTTACRVGQAGASTGWPGGARGRAVTWGFPGGGRCRPHFVSLTRRRPRPDGRGLRPCVSEGGLEPPRPIKGTSTSS</sequence>
<dbReference type="Proteomes" id="UP000030760">
    <property type="component" value="Unassembled WGS sequence"/>
</dbReference>
<evidence type="ECO:0000313" key="3">
    <source>
        <dbReference type="Proteomes" id="UP000030760"/>
    </source>
</evidence>
<gene>
    <name evidence="2" type="ORF">SBD_7081</name>
</gene>
<protein>
    <submittedName>
        <fullName evidence="2">Uncharacterized protein</fullName>
    </submittedName>
</protein>
<dbReference type="EMBL" id="KB405096">
    <property type="protein sequence ID" value="EMF51376.1"/>
    <property type="molecule type" value="Genomic_DNA"/>
</dbReference>
<proteinExistence type="predicted"/>
<feature type="region of interest" description="Disordered" evidence="1">
    <location>
        <begin position="1"/>
        <end position="22"/>
    </location>
</feature>
<dbReference type="AlphaFoldDB" id="M3E5P9"/>
<accession>M3E5P9</accession>
<organism evidence="2 3">
    <name type="scientific">Streptomyces bottropensis ATCC 25435</name>
    <dbReference type="NCBI Taxonomy" id="1054862"/>
    <lineage>
        <taxon>Bacteria</taxon>
        <taxon>Bacillati</taxon>
        <taxon>Actinomycetota</taxon>
        <taxon>Actinomycetes</taxon>
        <taxon>Kitasatosporales</taxon>
        <taxon>Streptomycetaceae</taxon>
        <taxon>Streptomyces</taxon>
    </lineage>
</organism>
<evidence type="ECO:0000256" key="1">
    <source>
        <dbReference type="SAM" id="MobiDB-lite"/>
    </source>
</evidence>
<reference evidence="3" key="1">
    <citation type="journal article" date="2013" name="Genome Announc.">
        <title>Draft Genome Sequence of Streptomyces bottropensis ATCC 25435, a Bottromycin-Producing Actinomycete.</title>
        <authorList>
            <person name="Zhang H."/>
            <person name="Zhou W."/>
            <person name="Zhuang Y."/>
            <person name="Liang X."/>
            <person name="Liu T."/>
        </authorList>
    </citation>
    <scope>NUCLEOTIDE SEQUENCE [LARGE SCALE GENOMIC DNA]</scope>
    <source>
        <strain evidence="3">ATCC 25435</strain>
    </source>
</reference>
<feature type="region of interest" description="Disordered" evidence="1">
    <location>
        <begin position="43"/>
        <end position="76"/>
    </location>
</feature>
<evidence type="ECO:0000313" key="2">
    <source>
        <dbReference type="EMBL" id="EMF51376.1"/>
    </source>
</evidence>